<dbReference type="Proteomes" id="UP001073227">
    <property type="component" value="Unassembled WGS sequence"/>
</dbReference>
<organism evidence="1 3">
    <name type="scientific">Hoeflea algicola</name>
    <dbReference type="NCBI Taxonomy" id="2983763"/>
    <lineage>
        <taxon>Bacteria</taxon>
        <taxon>Pseudomonadati</taxon>
        <taxon>Pseudomonadota</taxon>
        <taxon>Alphaproteobacteria</taxon>
        <taxon>Hyphomicrobiales</taxon>
        <taxon>Rhizobiaceae</taxon>
        <taxon>Hoeflea</taxon>
    </lineage>
</organism>
<evidence type="ECO:0000313" key="3">
    <source>
        <dbReference type="Proteomes" id="UP001073227"/>
    </source>
</evidence>
<name>A0ABT3Z2Z3_9HYPH</name>
<dbReference type="EMBL" id="JAOVZR010000001">
    <property type="protein sequence ID" value="MCY0146140.1"/>
    <property type="molecule type" value="Genomic_DNA"/>
</dbReference>
<proteinExistence type="predicted"/>
<dbReference type="EMBL" id="JAOVZR010000004">
    <property type="protein sequence ID" value="MCY0150876.1"/>
    <property type="molecule type" value="Genomic_DNA"/>
</dbReference>
<gene>
    <name evidence="1" type="ORF">OEG84_00010</name>
    <name evidence="2" type="ORF">OEG84_25050</name>
</gene>
<comment type="caution">
    <text evidence="1">The sequence shown here is derived from an EMBL/GenBank/DDBJ whole genome shotgun (WGS) entry which is preliminary data.</text>
</comment>
<sequence>MAVLPFPALSFEHFDMRQVNTRLNNTMLGRKTETADFGTPYWRVSAATGFLSDEKIDEADAFFTEASKGGNVFACYDYYRPRPRAYGDTPLGGTKAAGGAFDGSAILSTGTDSRTIVVSGLPDSFALNRGCLVEVNKSSSVRSLHRVMADATANGSGVVTLTIDFPLDTTVFTSGNSTIQLEKPSCLMMLDPGWSMPKAWSDRVASFSATEVFL</sequence>
<evidence type="ECO:0000313" key="2">
    <source>
        <dbReference type="EMBL" id="MCY0150876.1"/>
    </source>
</evidence>
<reference evidence="1" key="1">
    <citation type="submission" date="2022-10" db="EMBL/GenBank/DDBJ databases">
        <title>Hoeflea sp. G2-23, isolated from marine algae.</title>
        <authorList>
            <person name="Kristyanto S."/>
            <person name="Kim J.M."/>
            <person name="Jeon C.O."/>
        </authorList>
    </citation>
    <scope>NUCLEOTIDE SEQUENCE</scope>
    <source>
        <strain evidence="1">G2-23</strain>
    </source>
</reference>
<dbReference type="RefSeq" id="WP_267651834.1">
    <property type="nucleotide sequence ID" value="NZ_JAOVZR010000001.1"/>
</dbReference>
<protein>
    <submittedName>
        <fullName evidence="1">Uncharacterized protein</fullName>
    </submittedName>
</protein>
<accession>A0ABT3Z2Z3</accession>
<keyword evidence="3" id="KW-1185">Reference proteome</keyword>
<evidence type="ECO:0000313" key="1">
    <source>
        <dbReference type="EMBL" id="MCY0146140.1"/>
    </source>
</evidence>